<evidence type="ECO:0000313" key="2">
    <source>
        <dbReference type="Proteomes" id="UP001476798"/>
    </source>
</evidence>
<evidence type="ECO:0000313" key="1">
    <source>
        <dbReference type="EMBL" id="MEQ2172945.1"/>
    </source>
</evidence>
<name>A0ABV0NNI3_9TELE</name>
<keyword evidence="2" id="KW-1185">Reference proteome</keyword>
<reference evidence="1 2" key="1">
    <citation type="submission" date="2021-06" db="EMBL/GenBank/DDBJ databases">
        <authorList>
            <person name="Palmer J.M."/>
        </authorList>
    </citation>
    <scope>NUCLEOTIDE SEQUENCE [LARGE SCALE GENOMIC DNA]</scope>
    <source>
        <strain evidence="1 2">GA_2019</strain>
        <tissue evidence="1">Muscle</tissue>
    </source>
</reference>
<dbReference type="EMBL" id="JAHRIO010043293">
    <property type="protein sequence ID" value="MEQ2172945.1"/>
    <property type="molecule type" value="Genomic_DNA"/>
</dbReference>
<protein>
    <submittedName>
        <fullName evidence="1">Uncharacterized protein</fullName>
    </submittedName>
</protein>
<organism evidence="1 2">
    <name type="scientific">Goodea atripinnis</name>
    <dbReference type="NCBI Taxonomy" id="208336"/>
    <lineage>
        <taxon>Eukaryota</taxon>
        <taxon>Metazoa</taxon>
        <taxon>Chordata</taxon>
        <taxon>Craniata</taxon>
        <taxon>Vertebrata</taxon>
        <taxon>Euteleostomi</taxon>
        <taxon>Actinopterygii</taxon>
        <taxon>Neopterygii</taxon>
        <taxon>Teleostei</taxon>
        <taxon>Neoteleostei</taxon>
        <taxon>Acanthomorphata</taxon>
        <taxon>Ovalentaria</taxon>
        <taxon>Atherinomorphae</taxon>
        <taxon>Cyprinodontiformes</taxon>
        <taxon>Goodeidae</taxon>
        <taxon>Goodea</taxon>
    </lineage>
</organism>
<gene>
    <name evidence="1" type="ORF">GOODEAATRI_026571</name>
</gene>
<comment type="caution">
    <text evidence="1">The sequence shown here is derived from an EMBL/GenBank/DDBJ whole genome shotgun (WGS) entry which is preliminary data.</text>
</comment>
<sequence length="163" mass="18343">MVLVLCCVMPAMAFMCSSGPESAESNNSSNGWRAETGRILGTRTSGSAQSVTSTLKLIFPLEEEFFRLSEGLQLLQIKMNETQNICVGPTRLADNRKLFRKEKEWKKGIFSQIFDKYYENRVREKTPVCLTAVDESGFKLTKNRTPVRFSKLESGSAEARLSD</sequence>
<accession>A0ABV0NNI3</accession>
<proteinExistence type="predicted"/>
<dbReference type="Proteomes" id="UP001476798">
    <property type="component" value="Unassembled WGS sequence"/>
</dbReference>